<feature type="compositionally biased region" description="Polar residues" evidence="1">
    <location>
        <begin position="362"/>
        <end position="374"/>
    </location>
</feature>
<protein>
    <recommendedName>
        <fullName evidence="4">DUF4283 domain-containing protein</fullName>
    </recommendedName>
</protein>
<feature type="region of interest" description="Disordered" evidence="1">
    <location>
        <begin position="187"/>
        <end position="206"/>
    </location>
</feature>
<dbReference type="Proteomes" id="UP000594263">
    <property type="component" value="Unplaced"/>
</dbReference>
<organism evidence="2 3">
    <name type="scientific">Kalanchoe fedtschenkoi</name>
    <name type="common">Lavender scallops</name>
    <name type="synonym">South American air plant</name>
    <dbReference type="NCBI Taxonomy" id="63787"/>
    <lineage>
        <taxon>Eukaryota</taxon>
        <taxon>Viridiplantae</taxon>
        <taxon>Streptophyta</taxon>
        <taxon>Embryophyta</taxon>
        <taxon>Tracheophyta</taxon>
        <taxon>Spermatophyta</taxon>
        <taxon>Magnoliopsida</taxon>
        <taxon>eudicotyledons</taxon>
        <taxon>Gunneridae</taxon>
        <taxon>Pentapetalae</taxon>
        <taxon>Saxifragales</taxon>
        <taxon>Crassulaceae</taxon>
        <taxon>Kalanchoe</taxon>
    </lineage>
</organism>
<evidence type="ECO:0008006" key="4">
    <source>
        <dbReference type="Google" id="ProtNLM"/>
    </source>
</evidence>
<dbReference type="PANTHER" id="PTHR31286">
    <property type="entry name" value="GLYCINE-RICH CELL WALL STRUCTURAL PROTEIN 1.8-LIKE"/>
    <property type="match status" value="1"/>
</dbReference>
<keyword evidence="3" id="KW-1185">Reference proteome</keyword>
<accession>A0A7N0VIJ5</accession>
<evidence type="ECO:0000313" key="2">
    <source>
        <dbReference type="EnsemblPlants" id="Kaladp0811s0001.1.v1.1"/>
    </source>
</evidence>
<dbReference type="EnsemblPlants" id="Kaladp0811s0001.1.v1.1">
    <property type="protein sequence ID" value="Kaladp0811s0001.1.v1.1"/>
    <property type="gene ID" value="Kaladp0811s0001.v1.1"/>
</dbReference>
<evidence type="ECO:0000313" key="3">
    <source>
        <dbReference type="Proteomes" id="UP000594263"/>
    </source>
</evidence>
<feature type="region of interest" description="Disordered" evidence="1">
    <location>
        <begin position="362"/>
        <end position="386"/>
    </location>
</feature>
<dbReference type="AlphaFoldDB" id="A0A7N0VIJ5"/>
<sequence length="419" mass="48393">MKNNFVYWRDKHHIAGPRDQDHAPYYCIPISLPRQNCSSSAVIALIPDLFNEGILRCLCQPFRRFLDTDMHTKNRTRCSFARCCVEIDVTKSLPGEIWIETGDGHGWWQEVIYEGNLKFCSRCKIHGHTLAECRKARTKPPGKITQETINERKDIGEQGKKIQEWIPVNKGKKETPSAVIQPAEAVQVEEGEIREEPSKNSPNGNIILEQPLPSLKRCHSLGQIEEDSDNFGIKHTYVLERSNSMSDLLNRYKDRKTDFIYEDFMHIHRIRKQLLKAKEENIRRRKLMEAKTDQQTIHLNTHPTEVINNLELISQVPQTQLPEVQSQEAPKEILETKTNKAKIKSNNLMWTEGLLQEPLQETNLNTHHSDTSTPLGDDRNTGSRQSQALEKRLELIYRIKPQIPGKRLCDFLLLAVHFG</sequence>
<dbReference type="InterPro" id="IPR040256">
    <property type="entry name" value="At4g02000-like"/>
</dbReference>
<dbReference type="Gramene" id="Kaladp0811s0001.1.v1.1">
    <property type="protein sequence ID" value="Kaladp0811s0001.1.v1.1"/>
    <property type="gene ID" value="Kaladp0811s0001.v1.1"/>
</dbReference>
<dbReference type="PANTHER" id="PTHR31286:SF180">
    <property type="entry name" value="OS10G0362600 PROTEIN"/>
    <property type="match status" value="1"/>
</dbReference>
<proteinExistence type="predicted"/>
<name>A0A7N0VIJ5_KALFE</name>
<reference evidence="2" key="1">
    <citation type="submission" date="2021-01" db="UniProtKB">
        <authorList>
            <consortium name="EnsemblPlants"/>
        </authorList>
    </citation>
    <scope>IDENTIFICATION</scope>
</reference>
<evidence type="ECO:0000256" key="1">
    <source>
        <dbReference type="SAM" id="MobiDB-lite"/>
    </source>
</evidence>